<dbReference type="PROSITE" id="PS51186">
    <property type="entry name" value="GNAT"/>
    <property type="match status" value="1"/>
</dbReference>
<evidence type="ECO:0000313" key="5">
    <source>
        <dbReference type="Proteomes" id="UP001462640"/>
    </source>
</evidence>
<sequence length="179" mass="19543">MRVHCHRQKDGGRDAGASAVNLAEPLVLRPATEQDAEDIARILPDLGYASTAAEVRQRMTRLADQPDQMLMIAAVADAVIGLCQAQRIYLIASDGYAEVHALAVLKQWQGRGVGRALVNAAVQWAQDAGARRVRLRSGVHREDSHQFYEAIGFTRQRASYAFEVQLPDPCDESCGTAST</sequence>
<dbReference type="PANTHER" id="PTHR43877">
    <property type="entry name" value="AMINOALKYLPHOSPHONATE N-ACETYLTRANSFERASE-RELATED-RELATED"/>
    <property type="match status" value="1"/>
</dbReference>
<comment type="caution">
    <text evidence="4">The sequence shown here is derived from an EMBL/GenBank/DDBJ whole genome shotgun (WGS) entry which is preliminary data.</text>
</comment>
<dbReference type="Proteomes" id="UP001462640">
    <property type="component" value="Unassembled WGS sequence"/>
</dbReference>
<dbReference type="CDD" id="cd04301">
    <property type="entry name" value="NAT_SF"/>
    <property type="match status" value="1"/>
</dbReference>
<keyword evidence="1" id="KW-0808">Transferase</keyword>
<feature type="domain" description="N-acetyltransferase" evidence="3">
    <location>
        <begin position="26"/>
        <end position="169"/>
    </location>
</feature>
<proteinExistence type="predicted"/>
<dbReference type="EMBL" id="JBDPZC010000006">
    <property type="protein sequence ID" value="MEO3713993.1"/>
    <property type="molecule type" value="Genomic_DNA"/>
</dbReference>
<gene>
    <name evidence="4" type="ORF">ABDJ40_14605</name>
</gene>
<dbReference type="InterPro" id="IPR016181">
    <property type="entry name" value="Acyl_CoA_acyltransferase"/>
</dbReference>
<evidence type="ECO:0000313" key="4">
    <source>
        <dbReference type="EMBL" id="MEO3713993.1"/>
    </source>
</evidence>
<keyword evidence="5" id="KW-1185">Reference proteome</keyword>
<dbReference type="RefSeq" id="WP_347610891.1">
    <property type="nucleotide sequence ID" value="NZ_JBDPZC010000006.1"/>
</dbReference>
<dbReference type="Pfam" id="PF00583">
    <property type="entry name" value="Acetyltransf_1"/>
    <property type="match status" value="1"/>
</dbReference>
<accession>A0ABV0GFZ9</accession>
<name>A0ABV0GFZ9_9BURK</name>
<dbReference type="InterPro" id="IPR000182">
    <property type="entry name" value="GNAT_dom"/>
</dbReference>
<reference evidence="4 5" key="1">
    <citation type="submission" date="2024-05" db="EMBL/GenBank/DDBJ databases">
        <title>Roseateles sp. 2.12 16S ribosomal RNA gene Genome sequencing and assembly.</title>
        <authorList>
            <person name="Woo H."/>
        </authorList>
    </citation>
    <scope>NUCLEOTIDE SEQUENCE [LARGE SCALE GENOMIC DNA]</scope>
    <source>
        <strain evidence="4 5">2.12</strain>
    </source>
</reference>
<dbReference type="InterPro" id="IPR050832">
    <property type="entry name" value="Bact_Acetyltransf"/>
</dbReference>
<protein>
    <submittedName>
        <fullName evidence="4">GNAT family N-acetyltransferase</fullName>
    </submittedName>
</protein>
<keyword evidence="2" id="KW-0012">Acyltransferase</keyword>
<dbReference type="SUPFAM" id="SSF55729">
    <property type="entry name" value="Acyl-CoA N-acyltransferases (Nat)"/>
    <property type="match status" value="1"/>
</dbReference>
<dbReference type="Gene3D" id="3.40.630.30">
    <property type="match status" value="1"/>
</dbReference>
<organism evidence="4 5">
    <name type="scientific">Roseateles flavus</name>
    <dbReference type="NCBI Taxonomy" id="3149041"/>
    <lineage>
        <taxon>Bacteria</taxon>
        <taxon>Pseudomonadati</taxon>
        <taxon>Pseudomonadota</taxon>
        <taxon>Betaproteobacteria</taxon>
        <taxon>Burkholderiales</taxon>
        <taxon>Sphaerotilaceae</taxon>
        <taxon>Roseateles</taxon>
    </lineage>
</organism>
<evidence type="ECO:0000259" key="3">
    <source>
        <dbReference type="PROSITE" id="PS51186"/>
    </source>
</evidence>
<evidence type="ECO:0000256" key="2">
    <source>
        <dbReference type="ARBA" id="ARBA00023315"/>
    </source>
</evidence>
<evidence type="ECO:0000256" key="1">
    <source>
        <dbReference type="ARBA" id="ARBA00022679"/>
    </source>
</evidence>